<dbReference type="RefSeq" id="XP_047782747.1">
    <property type="nucleotide sequence ID" value="XM_047926981.1"/>
</dbReference>
<keyword evidence="3" id="KW-1185">Reference proteome</keyword>
<dbReference type="Proteomes" id="UP000814176">
    <property type="component" value="Unassembled WGS sequence"/>
</dbReference>
<proteinExistence type="predicted"/>
<gene>
    <name evidence="2" type="ORF">C8Q71DRAFT_853838</name>
</gene>
<feature type="compositionally biased region" description="Low complexity" evidence="1">
    <location>
        <begin position="24"/>
        <end position="50"/>
    </location>
</feature>
<accession>A0ABQ8KRL1</accession>
<evidence type="ECO:0000256" key="1">
    <source>
        <dbReference type="SAM" id="MobiDB-lite"/>
    </source>
</evidence>
<reference evidence="2 3" key="1">
    <citation type="journal article" date="2021" name="Environ. Microbiol.">
        <title>Gene family expansions and transcriptome signatures uncover fungal adaptations to wood decay.</title>
        <authorList>
            <person name="Hage H."/>
            <person name="Miyauchi S."/>
            <person name="Viragh M."/>
            <person name="Drula E."/>
            <person name="Min B."/>
            <person name="Chaduli D."/>
            <person name="Navarro D."/>
            <person name="Favel A."/>
            <person name="Norest M."/>
            <person name="Lesage-Meessen L."/>
            <person name="Balint B."/>
            <person name="Merenyi Z."/>
            <person name="de Eugenio L."/>
            <person name="Morin E."/>
            <person name="Martinez A.T."/>
            <person name="Baldrian P."/>
            <person name="Stursova M."/>
            <person name="Martinez M.J."/>
            <person name="Novotny C."/>
            <person name="Magnuson J.K."/>
            <person name="Spatafora J.W."/>
            <person name="Maurice S."/>
            <person name="Pangilinan J."/>
            <person name="Andreopoulos W."/>
            <person name="LaButti K."/>
            <person name="Hundley H."/>
            <person name="Na H."/>
            <person name="Kuo A."/>
            <person name="Barry K."/>
            <person name="Lipzen A."/>
            <person name="Henrissat B."/>
            <person name="Riley R."/>
            <person name="Ahrendt S."/>
            <person name="Nagy L.G."/>
            <person name="Grigoriev I.V."/>
            <person name="Martin F."/>
            <person name="Rosso M.N."/>
        </authorList>
    </citation>
    <scope>NUCLEOTIDE SEQUENCE [LARGE SCALE GENOMIC DNA]</scope>
    <source>
        <strain evidence="2 3">CIRM-BRFM 1785</strain>
    </source>
</reference>
<evidence type="ECO:0000313" key="3">
    <source>
        <dbReference type="Proteomes" id="UP000814176"/>
    </source>
</evidence>
<feature type="region of interest" description="Disordered" evidence="1">
    <location>
        <begin position="164"/>
        <end position="191"/>
    </location>
</feature>
<comment type="caution">
    <text evidence="2">The sequence shown here is derived from an EMBL/GenBank/DDBJ whole genome shotgun (WGS) entry which is preliminary data.</text>
</comment>
<evidence type="ECO:0008006" key="4">
    <source>
        <dbReference type="Google" id="ProtNLM"/>
    </source>
</evidence>
<name>A0ABQ8KRL1_9APHY</name>
<feature type="compositionally biased region" description="Acidic residues" evidence="1">
    <location>
        <begin position="280"/>
        <end position="292"/>
    </location>
</feature>
<sequence length="325" mass="35285">MAATTTQPITISHTRESTSFLELSSPTSATSSSPGPSSPTPSSSSSSSSAAFSPTLSDFALPPADPWRAAAAESAMGIHYTLEPFPTPGQTVLGPPFRNVPLAVGAGARVALLDADRDDGLTHHVRVRVLATGDVGYLPAWNLEGALERLARVNMEFNEAATCPAERKTLSRRGHSAPDLSRQPESSSPPYAHLHASLVHEHDRCTPFSTRLTYRVGPPPDEEDDDEVTDPFLIDADVDEAYISRKRAGRRKSVGFAEVARAKVFRYPSAALVEAYFGEATEEEGSEEDAEDVGGAKRREEDEEWWWAGWEEHGDDSEDVFEDCE</sequence>
<organism evidence="2 3">
    <name type="scientific">Rhodofomes roseus</name>
    <dbReference type="NCBI Taxonomy" id="34475"/>
    <lineage>
        <taxon>Eukaryota</taxon>
        <taxon>Fungi</taxon>
        <taxon>Dikarya</taxon>
        <taxon>Basidiomycota</taxon>
        <taxon>Agaricomycotina</taxon>
        <taxon>Agaricomycetes</taxon>
        <taxon>Polyporales</taxon>
        <taxon>Rhodofomes</taxon>
    </lineage>
</organism>
<feature type="region of interest" description="Disordered" evidence="1">
    <location>
        <begin position="1"/>
        <end position="50"/>
    </location>
</feature>
<protein>
    <recommendedName>
        <fullName evidence="4">HIRAN domain-containing protein</fullName>
    </recommendedName>
</protein>
<dbReference type="EMBL" id="JADCUA010000003">
    <property type="protein sequence ID" value="KAH9841448.1"/>
    <property type="molecule type" value="Genomic_DNA"/>
</dbReference>
<feature type="region of interest" description="Disordered" evidence="1">
    <location>
        <begin position="279"/>
        <end position="302"/>
    </location>
</feature>
<evidence type="ECO:0000313" key="2">
    <source>
        <dbReference type="EMBL" id="KAH9841448.1"/>
    </source>
</evidence>
<feature type="compositionally biased region" description="Polar residues" evidence="1">
    <location>
        <begin position="1"/>
        <end position="22"/>
    </location>
</feature>
<dbReference type="GeneID" id="72007713"/>